<sequence>MWWSRPPRAARPLPKAEPITSGEPDGTPPRDTGAGVPFRFPDGTADPRLPGPAPGPDTFPRHLSGSLDEVEPLDPAQVRRLRFGRPGRGDPGYDRDEVAAFLHRIADTLAGRDQLSAAEVRAARFHRAADARRAWSAREVDAFLARAEQALASGRVSPTRLRTGADLRAVRLPRAGHGYDPLEVDALLARAAATLDGRGTVTAFEVASTRFGTTSGLRRGYQVRAVDELLDELEQELRSRGR</sequence>
<dbReference type="InterPro" id="IPR019933">
    <property type="entry name" value="DivIVA_domain"/>
</dbReference>
<protein>
    <submittedName>
        <fullName evidence="2">DivIVA domain-containing protein</fullName>
    </submittedName>
</protein>
<reference evidence="2" key="1">
    <citation type="submission" date="2022-06" db="EMBL/GenBank/DDBJ databases">
        <title>Genomic Encyclopedia of Archaeal and Bacterial Type Strains, Phase II (KMG-II): from individual species to whole genera.</title>
        <authorList>
            <person name="Goeker M."/>
        </authorList>
    </citation>
    <scope>NUCLEOTIDE SEQUENCE</scope>
    <source>
        <strain evidence="2">DSM 43935</strain>
    </source>
</reference>
<evidence type="ECO:0000313" key="3">
    <source>
        <dbReference type="Proteomes" id="UP001206128"/>
    </source>
</evidence>
<proteinExistence type="predicted"/>
<name>A0AAE3KNK6_9PSEU</name>
<feature type="compositionally biased region" description="Low complexity" evidence="1">
    <location>
        <begin position="1"/>
        <end position="18"/>
    </location>
</feature>
<organism evidence="2 3">
    <name type="scientific">Goodfellowiella coeruleoviolacea</name>
    <dbReference type="NCBI Taxonomy" id="334858"/>
    <lineage>
        <taxon>Bacteria</taxon>
        <taxon>Bacillati</taxon>
        <taxon>Actinomycetota</taxon>
        <taxon>Actinomycetes</taxon>
        <taxon>Pseudonocardiales</taxon>
        <taxon>Pseudonocardiaceae</taxon>
        <taxon>Goodfellowiella</taxon>
    </lineage>
</organism>
<comment type="caution">
    <text evidence="2">The sequence shown here is derived from an EMBL/GenBank/DDBJ whole genome shotgun (WGS) entry which is preliminary data.</text>
</comment>
<keyword evidence="3" id="KW-1185">Reference proteome</keyword>
<dbReference type="EMBL" id="JAMTCK010000015">
    <property type="protein sequence ID" value="MCP2168758.1"/>
    <property type="molecule type" value="Genomic_DNA"/>
</dbReference>
<gene>
    <name evidence="2" type="ORF">LX83_005636</name>
</gene>
<evidence type="ECO:0000313" key="2">
    <source>
        <dbReference type="EMBL" id="MCP2168758.1"/>
    </source>
</evidence>
<dbReference type="NCBIfam" id="TIGR03544">
    <property type="entry name" value="DivI1A_domain"/>
    <property type="match status" value="3"/>
</dbReference>
<evidence type="ECO:0000256" key="1">
    <source>
        <dbReference type="SAM" id="MobiDB-lite"/>
    </source>
</evidence>
<feature type="region of interest" description="Disordered" evidence="1">
    <location>
        <begin position="1"/>
        <end position="75"/>
    </location>
</feature>
<dbReference type="AlphaFoldDB" id="A0AAE3KNK6"/>
<dbReference type="Proteomes" id="UP001206128">
    <property type="component" value="Unassembled WGS sequence"/>
</dbReference>
<dbReference type="Gene3D" id="6.10.250.660">
    <property type="match status" value="1"/>
</dbReference>
<accession>A0AAE3KNK6</accession>